<dbReference type="Gene3D" id="3.40.50.10470">
    <property type="entry name" value="Translation initiation factor eif-2b, domain 2"/>
    <property type="match status" value="1"/>
</dbReference>
<dbReference type="PANTHER" id="PTHR45859">
    <property type="entry name" value="TRANSLATION INITIATION FACTOR EIF-2B SUBUNIT BETA"/>
    <property type="match status" value="1"/>
</dbReference>
<keyword evidence="5" id="KW-0648">Protein biosynthesis</keyword>
<keyword evidence="4 10" id="KW-0396">Initiation factor</keyword>
<dbReference type="InterPro" id="IPR051855">
    <property type="entry name" value="eIF2B_beta_subunit"/>
</dbReference>
<gene>
    <name evidence="10" type="ORF">cyc_04297</name>
</gene>
<comment type="similarity">
    <text evidence="2 9">Belongs to the eIF-2B alpha/beta/delta subunits family.</text>
</comment>
<dbReference type="SUPFAM" id="SSF100950">
    <property type="entry name" value="NagB/RpiA/CoA transferase-like"/>
    <property type="match status" value="1"/>
</dbReference>
<organism evidence="10 11">
    <name type="scientific">Cyclospora cayetanensis</name>
    <dbReference type="NCBI Taxonomy" id="88456"/>
    <lineage>
        <taxon>Eukaryota</taxon>
        <taxon>Sar</taxon>
        <taxon>Alveolata</taxon>
        <taxon>Apicomplexa</taxon>
        <taxon>Conoidasida</taxon>
        <taxon>Coccidia</taxon>
        <taxon>Eucoccidiorida</taxon>
        <taxon>Eimeriorina</taxon>
        <taxon>Eimeriidae</taxon>
        <taxon>Cyclospora</taxon>
    </lineage>
</organism>
<dbReference type="InterPro" id="IPR042529">
    <property type="entry name" value="IF_2B-like_C"/>
</dbReference>
<dbReference type="GO" id="GO:0003743">
    <property type="term" value="F:translation initiation factor activity"/>
    <property type="evidence" value="ECO:0007669"/>
    <property type="project" value="UniProtKB-KW"/>
</dbReference>
<dbReference type="Proteomes" id="UP000095192">
    <property type="component" value="Unassembled WGS sequence"/>
</dbReference>
<accession>A0A1D3CT51</accession>
<dbReference type="Pfam" id="PF01008">
    <property type="entry name" value="IF-2B"/>
    <property type="match status" value="1"/>
</dbReference>
<evidence type="ECO:0000256" key="6">
    <source>
        <dbReference type="ARBA" id="ARBA00044122"/>
    </source>
</evidence>
<dbReference type="InterPro" id="IPR000649">
    <property type="entry name" value="IF-2B-related"/>
</dbReference>
<evidence type="ECO:0000256" key="5">
    <source>
        <dbReference type="ARBA" id="ARBA00022917"/>
    </source>
</evidence>
<sequence>MSAKRTAEASADCMRQSCDCCTGRRLHVPWTTTQELVDVVTGIGRRLICAAPLDLLVANVVRRVLCIFRTEHYKHQDAHRQSLKPTGTLWGAGYTGGEGEGRYKGSERQLAVRGLRQQQPQQRAKWVAERAAPSMASYFDPYAAVDARDFLLPVPPTVKQSIFESMSELLAEIDSLWEDGEEIRMSCFHDGDCILTYGYSLAVERLLIAVHEKNQKLQQAARRSSSSSSSRCCFEVVVLGGDAEDGGKRLAANLKKANIQTTYIPDTALFPVISKVDKVLLGTVAVLSSGGVVTVGGANSVAQAAKFFSKPLIAVAPLFKLTYLPFFDHHSSNELLPPAAMVPEGLKMGNVSIRIPMFDYVPRSLVSVFITDVGAIDPSYLFTLSRQRYHVDDIALSIVD</sequence>
<evidence type="ECO:0000256" key="9">
    <source>
        <dbReference type="RuleBase" id="RU003814"/>
    </source>
</evidence>
<dbReference type="VEuPathDB" id="ToxoDB:cyc_04297"/>
<evidence type="ECO:0000313" key="10">
    <source>
        <dbReference type="EMBL" id="OEH74377.1"/>
    </source>
</evidence>
<evidence type="ECO:0000256" key="7">
    <source>
        <dbReference type="ARBA" id="ARBA00044228"/>
    </source>
</evidence>
<dbReference type="InParanoid" id="A0A1D3CT51"/>
<comment type="caution">
    <text evidence="10">The sequence shown here is derived from an EMBL/GenBank/DDBJ whole genome shotgun (WGS) entry which is preliminary data.</text>
</comment>
<evidence type="ECO:0000256" key="3">
    <source>
        <dbReference type="ARBA" id="ARBA00022490"/>
    </source>
</evidence>
<protein>
    <recommendedName>
        <fullName evidence="6">Translation initiation factor eIF2B subunit beta</fullName>
    </recommendedName>
    <alternativeName>
        <fullName evidence="7">eIF2B GDP-GTP exchange factor subunit beta</fullName>
    </alternativeName>
</protein>
<evidence type="ECO:0000256" key="8">
    <source>
        <dbReference type="ARBA" id="ARBA00046432"/>
    </source>
</evidence>
<evidence type="ECO:0000256" key="2">
    <source>
        <dbReference type="ARBA" id="ARBA00007251"/>
    </source>
</evidence>
<reference evidence="10 11" key="1">
    <citation type="journal article" date="2016" name="BMC Genomics">
        <title>Comparative genomics reveals Cyclospora cayetanensis possesses coccidia-like metabolism and invasion components but unique surface antigens.</title>
        <authorList>
            <person name="Liu S."/>
            <person name="Wang L."/>
            <person name="Zheng H."/>
            <person name="Xu Z."/>
            <person name="Roellig D.M."/>
            <person name="Li N."/>
            <person name="Frace M.A."/>
            <person name="Tang K."/>
            <person name="Arrowood M.J."/>
            <person name="Moss D.M."/>
            <person name="Zhang L."/>
            <person name="Feng Y."/>
            <person name="Xiao L."/>
        </authorList>
    </citation>
    <scope>NUCLEOTIDE SEQUENCE [LARGE SCALE GENOMIC DNA]</scope>
    <source>
        <strain evidence="10 11">CHN_HEN01</strain>
    </source>
</reference>
<dbReference type="FunCoup" id="A0A1D3CT51">
    <property type="interactions" value="190"/>
</dbReference>
<dbReference type="AlphaFoldDB" id="A0A1D3CT51"/>
<dbReference type="PANTHER" id="PTHR45859:SF1">
    <property type="entry name" value="TRANSLATION INITIATION FACTOR EIF-2B SUBUNIT BETA"/>
    <property type="match status" value="1"/>
</dbReference>
<evidence type="ECO:0000313" key="11">
    <source>
        <dbReference type="Proteomes" id="UP000095192"/>
    </source>
</evidence>
<dbReference type="EMBL" id="JROU02002054">
    <property type="protein sequence ID" value="OEH74377.1"/>
    <property type="molecule type" value="Genomic_DNA"/>
</dbReference>
<dbReference type="GO" id="GO:0005851">
    <property type="term" value="C:eukaryotic translation initiation factor 2B complex"/>
    <property type="evidence" value="ECO:0007669"/>
    <property type="project" value="TreeGrafter"/>
</dbReference>
<keyword evidence="11" id="KW-1185">Reference proteome</keyword>
<proteinExistence type="inferred from homology"/>
<dbReference type="VEuPathDB" id="ToxoDB:LOC34620845"/>
<dbReference type="InterPro" id="IPR037171">
    <property type="entry name" value="NagB/RpiA_transferase-like"/>
</dbReference>
<dbReference type="GO" id="GO:0005085">
    <property type="term" value="F:guanyl-nucleotide exchange factor activity"/>
    <property type="evidence" value="ECO:0007669"/>
    <property type="project" value="TreeGrafter"/>
</dbReference>
<dbReference type="GO" id="GO:0005829">
    <property type="term" value="C:cytosol"/>
    <property type="evidence" value="ECO:0007669"/>
    <property type="project" value="UniProtKB-SubCell"/>
</dbReference>
<comment type="subcellular location">
    <subcellularLocation>
        <location evidence="1">Cytoplasm</location>
        <location evidence="1">Cytosol</location>
    </subcellularLocation>
</comment>
<evidence type="ECO:0000256" key="1">
    <source>
        <dbReference type="ARBA" id="ARBA00004514"/>
    </source>
</evidence>
<evidence type="ECO:0000256" key="4">
    <source>
        <dbReference type="ARBA" id="ARBA00022540"/>
    </source>
</evidence>
<name>A0A1D3CT51_9EIME</name>
<comment type="subunit">
    <text evidence="8">Component of the translation initiation factor 2B (eIF2B) complex which is a heterodecamer of two sets of five different subunits: alpha, beta, gamma, delta and epsilon. Subunits alpha, beta and delta comprise a regulatory subcomplex and subunits epsilon and gamma comprise a catalytic subcomplex. Within the complex, the hexameric regulatory complex resides at the center, with the two heterodimeric catalytic subcomplexes bound on opposite sides.</text>
</comment>
<keyword evidence="3" id="KW-0963">Cytoplasm</keyword>